<organism evidence="2 3">
    <name type="scientific">Micromonospora tulbaghiae</name>
    <dbReference type="NCBI Taxonomy" id="479978"/>
    <lineage>
        <taxon>Bacteria</taxon>
        <taxon>Bacillati</taxon>
        <taxon>Actinomycetota</taxon>
        <taxon>Actinomycetes</taxon>
        <taxon>Micromonosporales</taxon>
        <taxon>Micromonosporaceae</taxon>
        <taxon>Micromonospora</taxon>
    </lineage>
</organism>
<name>A0A386WQK0_9ACTN</name>
<protein>
    <submittedName>
        <fullName evidence="2">Uncharacterized protein</fullName>
    </submittedName>
</protein>
<dbReference type="Proteomes" id="UP000267804">
    <property type="component" value="Chromosome"/>
</dbReference>
<dbReference type="KEGG" id="mtua:CSH63_22475"/>
<gene>
    <name evidence="2" type="ORF">CSH63_22475</name>
</gene>
<evidence type="ECO:0000313" key="2">
    <source>
        <dbReference type="EMBL" id="AYF30162.1"/>
    </source>
</evidence>
<proteinExistence type="predicted"/>
<dbReference type="RefSeq" id="WP_120571968.1">
    <property type="nucleotide sequence ID" value="NZ_CP024087.1"/>
</dbReference>
<dbReference type="AlphaFoldDB" id="A0A386WQK0"/>
<dbReference type="EMBL" id="CP024087">
    <property type="protein sequence ID" value="AYF30162.1"/>
    <property type="molecule type" value="Genomic_DNA"/>
</dbReference>
<reference evidence="2 3" key="1">
    <citation type="submission" date="2017-10" db="EMBL/GenBank/DDBJ databases">
        <title>Integration of genomic and chemical information greatly accelerates assignment of the full stereostructure of myelolactone, a potent inhibitor of myeloma from a marine-derived Micromonospora.</title>
        <authorList>
            <person name="Kim M.C."/>
            <person name="Machado H."/>
            <person name="Jensen P.R."/>
            <person name="Fenical W."/>
        </authorList>
    </citation>
    <scope>NUCLEOTIDE SEQUENCE [LARGE SCALE GENOMIC DNA]</scope>
    <source>
        <strain evidence="2 3">CNY-010</strain>
    </source>
</reference>
<sequence length="151" mass="14760">MLPVAFAPSTWTATLRRIARTAVAGLVLIVGLQGIAAAPAHADAASHTTIAAHAAATEHVTATEHVGAIKHVIAVGHAATRQAVTTGAARSAELTATDAPTAALRTTGPGTGPAVTEAPSADSAGPVPGVEVVAAADPGRADIARRGPPRA</sequence>
<feature type="region of interest" description="Disordered" evidence="1">
    <location>
        <begin position="101"/>
        <end position="151"/>
    </location>
</feature>
<accession>A0A386WQK0</accession>
<evidence type="ECO:0000256" key="1">
    <source>
        <dbReference type="SAM" id="MobiDB-lite"/>
    </source>
</evidence>
<feature type="compositionally biased region" description="Low complexity" evidence="1">
    <location>
        <begin position="124"/>
        <end position="138"/>
    </location>
</feature>
<evidence type="ECO:0000313" key="3">
    <source>
        <dbReference type="Proteomes" id="UP000267804"/>
    </source>
</evidence>